<evidence type="ECO:0000256" key="1">
    <source>
        <dbReference type="SAM" id="SignalP"/>
    </source>
</evidence>
<sequence length="237" mass="27131">MRKLKIIGSALLFWLCCTQSLLAATVLEQHQYTRTFGTETATMRWQRLSGDPEQIVTEINAEVDRTEMDVNLATRSWRVSDEEKKTQLKIERHFNHLHLTGTFAGEAIDHWKNIDEAPWFQTMSISFRPFLDSSDEKIRFWIVRPDTLGIHKLKAIKKGIEILEIQGEQIKAQKIELRLSGLAAPFWKATYWFREGDHLFLRYLGPGGLPGSPKIVVEISSPLNQAGLAAMKNQGQL</sequence>
<evidence type="ECO:0000313" key="3">
    <source>
        <dbReference type="Proteomes" id="UP000184171"/>
    </source>
</evidence>
<dbReference type="OrthoDB" id="5405739at2"/>
<keyword evidence="3" id="KW-1185">Reference proteome</keyword>
<dbReference type="EMBL" id="FQZT01000005">
    <property type="protein sequence ID" value="SHJ16985.1"/>
    <property type="molecule type" value="Genomic_DNA"/>
</dbReference>
<keyword evidence="1" id="KW-0732">Signal</keyword>
<dbReference type="RefSeq" id="WP_072907804.1">
    <property type="nucleotide sequence ID" value="NZ_FQZT01000005.1"/>
</dbReference>
<gene>
    <name evidence="2" type="ORF">SAMN02745165_01679</name>
</gene>
<dbReference type="Proteomes" id="UP000184171">
    <property type="component" value="Unassembled WGS sequence"/>
</dbReference>
<dbReference type="AlphaFoldDB" id="A0A1M6H460"/>
<organism evidence="2 3">
    <name type="scientific">Malonomonas rubra DSM 5091</name>
    <dbReference type="NCBI Taxonomy" id="1122189"/>
    <lineage>
        <taxon>Bacteria</taxon>
        <taxon>Pseudomonadati</taxon>
        <taxon>Thermodesulfobacteriota</taxon>
        <taxon>Desulfuromonadia</taxon>
        <taxon>Desulfuromonadales</taxon>
        <taxon>Geopsychrobacteraceae</taxon>
        <taxon>Malonomonas</taxon>
    </lineage>
</organism>
<name>A0A1M6H460_MALRU</name>
<evidence type="ECO:0000313" key="2">
    <source>
        <dbReference type="EMBL" id="SHJ16985.1"/>
    </source>
</evidence>
<protein>
    <recommendedName>
        <fullName evidence="4">DUF3108 domain-containing protein</fullName>
    </recommendedName>
</protein>
<feature type="signal peptide" evidence="1">
    <location>
        <begin position="1"/>
        <end position="23"/>
    </location>
</feature>
<reference evidence="2 3" key="1">
    <citation type="submission" date="2016-11" db="EMBL/GenBank/DDBJ databases">
        <authorList>
            <person name="Jaros S."/>
            <person name="Januszkiewicz K."/>
            <person name="Wedrychowicz H."/>
        </authorList>
    </citation>
    <scope>NUCLEOTIDE SEQUENCE [LARGE SCALE GENOMIC DNA]</scope>
    <source>
        <strain evidence="2 3">DSM 5091</strain>
    </source>
</reference>
<evidence type="ECO:0008006" key="4">
    <source>
        <dbReference type="Google" id="ProtNLM"/>
    </source>
</evidence>
<feature type="chain" id="PRO_5012951815" description="DUF3108 domain-containing protein" evidence="1">
    <location>
        <begin position="24"/>
        <end position="237"/>
    </location>
</feature>
<accession>A0A1M6H460</accession>
<proteinExistence type="predicted"/>